<gene>
    <name evidence="2" type="ORF">DFP72DRAFT_128474</name>
</gene>
<name>A0A8H6HBV7_9AGAR</name>
<protein>
    <submittedName>
        <fullName evidence="2">Uncharacterized protein</fullName>
    </submittedName>
</protein>
<sequence>MAPAQKDSATFVPSILVPSSILSMVLSAAVFGLSIVNFGLLSRWYNASVSLLTILLHAILFFLMWRQSRRAPTSSTAPIALVSPVVSEITSGGPTSGTTCYRPLTYMHWAFMNWGWHLFYFSNLLKDQSTGMH</sequence>
<keyword evidence="3" id="KW-1185">Reference proteome</keyword>
<evidence type="ECO:0000256" key="1">
    <source>
        <dbReference type="SAM" id="Phobius"/>
    </source>
</evidence>
<proteinExistence type="predicted"/>
<organism evidence="2 3">
    <name type="scientific">Ephemerocybe angulata</name>
    <dbReference type="NCBI Taxonomy" id="980116"/>
    <lineage>
        <taxon>Eukaryota</taxon>
        <taxon>Fungi</taxon>
        <taxon>Dikarya</taxon>
        <taxon>Basidiomycota</taxon>
        <taxon>Agaricomycotina</taxon>
        <taxon>Agaricomycetes</taxon>
        <taxon>Agaricomycetidae</taxon>
        <taxon>Agaricales</taxon>
        <taxon>Agaricineae</taxon>
        <taxon>Psathyrellaceae</taxon>
        <taxon>Ephemerocybe</taxon>
    </lineage>
</organism>
<reference evidence="2 3" key="1">
    <citation type="submission" date="2020-07" db="EMBL/GenBank/DDBJ databases">
        <title>Comparative genomics of pyrophilous fungi reveals a link between fire events and developmental genes.</title>
        <authorList>
            <consortium name="DOE Joint Genome Institute"/>
            <person name="Steindorff A.S."/>
            <person name="Carver A."/>
            <person name="Calhoun S."/>
            <person name="Stillman K."/>
            <person name="Liu H."/>
            <person name="Lipzen A."/>
            <person name="Pangilinan J."/>
            <person name="Labutti K."/>
            <person name="Bruns T.D."/>
            <person name="Grigoriev I.V."/>
        </authorList>
    </citation>
    <scope>NUCLEOTIDE SEQUENCE [LARGE SCALE GENOMIC DNA]</scope>
    <source>
        <strain evidence="2 3">CBS 144469</strain>
    </source>
</reference>
<keyword evidence="1" id="KW-0472">Membrane</keyword>
<keyword evidence="1" id="KW-0812">Transmembrane</keyword>
<accession>A0A8H6HBV7</accession>
<dbReference type="OrthoDB" id="3196762at2759"/>
<keyword evidence="1" id="KW-1133">Transmembrane helix</keyword>
<evidence type="ECO:0000313" key="2">
    <source>
        <dbReference type="EMBL" id="KAF6743366.1"/>
    </source>
</evidence>
<dbReference type="EMBL" id="JACGCI010000146">
    <property type="protein sequence ID" value="KAF6743366.1"/>
    <property type="molecule type" value="Genomic_DNA"/>
</dbReference>
<feature type="transmembrane region" description="Helical" evidence="1">
    <location>
        <begin position="44"/>
        <end position="65"/>
    </location>
</feature>
<dbReference type="AlphaFoldDB" id="A0A8H6HBV7"/>
<feature type="transmembrane region" description="Helical" evidence="1">
    <location>
        <begin position="12"/>
        <end position="38"/>
    </location>
</feature>
<evidence type="ECO:0000313" key="3">
    <source>
        <dbReference type="Proteomes" id="UP000521943"/>
    </source>
</evidence>
<comment type="caution">
    <text evidence="2">The sequence shown here is derived from an EMBL/GenBank/DDBJ whole genome shotgun (WGS) entry which is preliminary data.</text>
</comment>
<dbReference type="Proteomes" id="UP000521943">
    <property type="component" value="Unassembled WGS sequence"/>
</dbReference>